<evidence type="ECO:0000313" key="2">
    <source>
        <dbReference type="Proteomes" id="UP001266357"/>
    </source>
</evidence>
<dbReference type="RefSeq" id="WP_311582167.1">
    <property type="nucleotide sequence ID" value="NZ_JAVRIF010000006.1"/>
</dbReference>
<gene>
    <name evidence="1" type="ORF">RM573_12005</name>
</gene>
<keyword evidence="2" id="KW-1185">Reference proteome</keyword>
<dbReference type="EMBL" id="JAVRIF010000006">
    <property type="protein sequence ID" value="MDT0604321.1"/>
    <property type="molecule type" value="Genomic_DNA"/>
</dbReference>
<organism evidence="1 2">
    <name type="scientific">Thalassotalea castellviae</name>
    <dbReference type="NCBI Taxonomy" id="3075612"/>
    <lineage>
        <taxon>Bacteria</taxon>
        <taxon>Pseudomonadati</taxon>
        <taxon>Pseudomonadota</taxon>
        <taxon>Gammaproteobacteria</taxon>
        <taxon>Alteromonadales</taxon>
        <taxon>Colwelliaceae</taxon>
        <taxon>Thalassotalea</taxon>
    </lineage>
</organism>
<accession>A0ABU3A5Q1</accession>
<dbReference type="Proteomes" id="UP001266357">
    <property type="component" value="Unassembled WGS sequence"/>
</dbReference>
<reference evidence="1 2" key="1">
    <citation type="submission" date="2023-09" db="EMBL/GenBank/DDBJ databases">
        <authorList>
            <person name="Rey-Velasco X."/>
        </authorList>
    </citation>
    <scope>NUCLEOTIDE SEQUENCE [LARGE SCALE GENOMIC DNA]</scope>
    <source>
        <strain evidence="1 2">W431</strain>
    </source>
</reference>
<sequence length="380" mass="43316">MQLTVQIPNGNIALDKAVDFPIKCLLTCSEAINDISVQLKNELGEVNQLTPPSFPSNELTFLGQIHKPSGKSALINEIVIKTPNIIYTSYLTLNWQENSLIIEADTIVGGSIKGTAHIKARTYVYDKIELTEENQHTFYQTEPLPLKEHTPEILVDKPLYLRMKAGENEQTIQAFRSKVSFGRGDKNPIRDPDVRLFQSLFERYSEGEIIDRDFTTLVESKVVSRSIFELRFNNKNQLVYNHLAQTTVPVLPKVNEQLFNSIDSYQYTNDFGYESHSITLDYVAELKDGTKIAKLFFEDTKLGFSIKYIEGAYALVYSEQLPHIGHVYLFNPNYAHIDRAKVPLEHNTNIRLQSNNKQWFIGPQKDMQLINAKPGSLISL</sequence>
<protein>
    <submittedName>
        <fullName evidence="1">Uncharacterized protein</fullName>
    </submittedName>
</protein>
<evidence type="ECO:0000313" key="1">
    <source>
        <dbReference type="EMBL" id="MDT0604321.1"/>
    </source>
</evidence>
<proteinExistence type="predicted"/>
<name>A0ABU3A5Q1_9GAMM</name>
<comment type="caution">
    <text evidence="1">The sequence shown here is derived from an EMBL/GenBank/DDBJ whole genome shotgun (WGS) entry which is preliminary data.</text>
</comment>